<dbReference type="InterPro" id="IPR002110">
    <property type="entry name" value="Ankyrin_rpt"/>
</dbReference>
<feature type="compositionally biased region" description="Low complexity" evidence="4">
    <location>
        <begin position="481"/>
        <end position="496"/>
    </location>
</feature>
<organism evidence="5 6">
    <name type="scientific">Orf virus</name>
    <name type="common">ORFV</name>
    <dbReference type="NCBI Taxonomy" id="10258"/>
    <lineage>
        <taxon>Viruses</taxon>
        <taxon>Varidnaviria</taxon>
        <taxon>Bamfordvirae</taxon>
        <taxon>Nucleocytoviricota</taxon>
        <taxon>Pokkesviricetes</taxon>
        <taxon>Chitovirales</taxon>
        <taxon>Poxviridae</taxon>
        <taxon>Chordopoxvirinae</taxon>
        <taxon>Parapoxvirus</taxon>
        <taxon>Parapoxvirus orf</taxon>
    </lineage>
</organism>
<name>Q6TVX2_ORFV</name>
<dbReference type="Gene3D" id="1.25.40.20">
    <property type="entry name" value="Ankyrin repeat-containing domain"/>
    <property type="match status" value="3"/>
</dbReference>
<reference evidence="5 6" key="1">
    <citation type="journal article" date="2004" name="J. Virol.">
        <title>Genomes of the parapoxviruses ORF virus and bovine papular stomatitis virus.</title>
        <authorList>
            <person name="Delhon G."/>
            <person name="Tulman E.R."/>
            <person name="Afonso C.L."/>
            <person name="Lu Z."/>
            <person name="de la Concha-Bermejillo A."/>
            <person name="Lehmkuhl H.D."/>
            <person name="Piccone M.E."/>
            <person name="Kutish G.F."/>
            <person name="Rock D.L."/>
        </authorList>
    </citation>
    <scope>NUCLEOTIDE SEQUENCE [LARGE SCALE GENOMIC DNA]</scope>
    <source>
        <strain evidence="5">OV-IA82</strain>
    </source>
</reference>
<dbReference type="InterPro" id="IPR036770">
    <property type="entry name" value="Ankyrin_rpt-contain_sf"/>
</dbReference>
<sequence>MLTRCYIIERKLFTLCQGAMDFLGAALHDYVADAENVRVDEVRRLLAAGASVEYAGEFGKTALHQYMGRSGADPDVVRALLDAGARVDLPETCCGCTPVHLCLMAANIDVEVLRMLVHEGRVEDCGRAELASAVLKEFVVNRAFDENVTERVMRVLVAAGADVNATSVVDRTPLHVCLTGMSTHPGTIAALLRFGADVNAVDLCGMSPLAVLVRSRAATAELVRMLLDAGADAHAVDSRLDSLLHQHFQSARPRPEVVRELIRHGCSPRARNRIGNTPLHEAAKHSSCKHSLVGPLLAAGASVDARNNTGKTPLHLAAASNPRACRRLIALGADVVARSYAGVTPLAQLVADNNSALVTAALDTQPEPRAVAESLRATTPVGETACSRLCVAYVVARVPSEVLGEPERALHAAFVAECLAEVAAIRRALRHTSSLAAGDPGGRAPAAEPALAPRAAAGREPDDGLPRAAPCTHRGHAPSLATGGARAAHAARLRAPARGAGARAAVSVHTGPADIRTGRVAFSEISE</sequence>
<dbReference type="Proteomes" id="UP000122185">
    <property type="component" value="Segment"/>
</dbReference>
<protein>
    <submittedName>
        <fullName evidence="5">ORF128 ankyrin repeat protein</fullName>
    </submittedName>
</protein>
<feature type="compositionally biased region" description="Low complexity" evidence="4">
    <location>
        <begin position="435"/>
        <end position="456"/>
    </location>
</feature>
<evidence type="ECO:0000313" key="6">
    <source>
        <dbReference type="Proteomes" id="UP000122185"/>
    </source>
</evidence>
<feature type="repeat" description="ANK" evidence="3">
    <location>
        <begin position="58"/>
        <end position="92"/>
    </location>
</feature>
<feature type="region of interest" description="Disordered" evidence="4">
    <location>
        <begin position="434"/>
        <end position="496"/>
    </location>
</feature>
<evidence type="ECO:0000313" key="5">
    <source>
        <dbReference type="EMBL" id="AAR98223.1"/>
    </source>
</evidence>
<dbReference type="SMART" id="SM00248">
    <property type="entry name" value="ANK"/>
    <property type="match status" value="8"/>
</dbReference>
<feature type="repeat" description="ANK" evidence="3">
    <location>
        <begin position="274"/>
        <end position="308"/>
    </location>
</feature>
<keyword evidence="1" id="KW-0677">Repeat</keyword>
<feature type="repeat" description="ANK" evidence="3">
    <location>
        <begin position="204"/>
        <end position="238"/>
    </location>
</feature>
<proteinExistence type="predicted"/>
<dbReference type="PROSITE" id="PS50088">
    <property type="entry name" value="ANK_REPEAT"/>
    <property type="match status" value="4"/>
</dbReference>
<dbReference type="Pfam" id="PF12796">
    <property type="entry name" value="Ank_2"/>
    <property type="match status" value="1"/>
</dbReference>
<organismHost>
    <name type="scientific">Homo sapiens</name>
    <name type="common">Human</name>
    <dbReference type="NCBI Taxonomy" id="9606"/>
</organismHost>
<evidence type="ECO:0000256" key="2">
    <source>
        <dbReference type="ARBA" id="ARBA00023043"/>
    </source>
</evidence>
<evidence type="ECO:0000256" key="1">
    <source>
        <dbReference type="ARBA" id="ARBA00022737"/>
    </source>
</evidence>
<dbReference type="EMBL" id="AY386263">
    <property type="protein sequence ID" value="AAR98223.1"/>
    <property type="molecule type" value="Genomic_DNA"/>
</dbReference>
<dbReference type="PANTHER" id="PTHR24198">
    <property type="entry name" value="ANKYRIN REPEAT AND PROTEIN KINASE DOMAIN-CONTAINING PROTEIN"/>
    <property type="match status" value="1"/>
</dbReference>
<dbReference type="PANTHER" id="PTHR24198:SF165">
    <property type="entry name" value="ANKYRIN REPEAT-CONTAINING PROTEIN-RELATED"/>
    <property type="match status" value="1"/>
</dbReference>
<organismHost>
    <name type="scientific">Capra hircus</name>
    <name type="common">Goat</name>
    <dbReference type="NCBI Taxonomy" id="9925"/>
</organismHost>
<accession>Q6TVX2</accession>
<dbReference type="Pfam" id="PF00023">
    <property type="entry name" value="Ank"/>
    <property type="match status" value="1"/>
</dbReference>
<dbReference type="SUPFAM" id="SSF48403">
    <property type="entry name" value="Ankyrin repeat"/>
    <property type="match status" value="2"/>
</dbReference>
<dbReference type="PROSITE" id="PS50297">
    <property type="entry name" value="ANK_REP_REGION"/>
    <property type="match status" value="1"/>
</dbReference>
<organismHost>
    <name type="scientific">Ovis aries</name>
    <name type="common">Sheep</name>
    <dbReference type="NCBI Taxonomy" id="9940"/>
</organismHost>
<keyword evidence="2 3" id="KW-0040">ANK repeat</keyword>
<evidence type="ECO:0000256" key="3">
    <source>
        <dbReference type="PROSITE-ProRule" id="PRU00023"/>
    </source>
</evidence>
<evidence type="ECO:0000256" key="4">
    <source>
        <dbReference type="SAM" id="MobiDB-lite"/>
    </source>
</evidence>
<feature type="repeat" description="ANK" evidence="3">
    <location>
        <begin position="169"/>
        <end position="203"/>
    </location>
</feature>